<reference evidence="2" key="2">
    <citation type="submission" date="2020-08" db="EMBL/GenBank/DDBJ databases">
        <authorList>
            <person name="Chen M."/>
            <person name="Teng W."/>
            <person name="Zhao L."/>
            <person name="Hu C."/>
            <person name="Zhou Y."/>
            <person name="Han B."/>
            <person name="Song L."/>
            <person name="Shu W."/>
        </authorList>
    </citation>
    <scope>NUCLEOTIDE SEQUENCE</scope>
    <source>
        <strain evidence="2">FACHB-1375</strain>
    </source>
</reference>
<keyword evidence="3" id="KW-1185">Reference proteome</keyword>
<keyword evidence="1" id="KW-0472">Membrane</keyword>
<dbReference type="Proteomes" id="UP000641646">
    <property type="component" value="Unassembled WGS sequence"/>
</dbReference>
<protein>
    <recommendedName>
        <fullName evidence="4">DUF3040 domain-containing protein</fullName>
    </recommendedName>
</protein>
<dbReference type="EMBL" id="JACJPW010000029">
    <property type="protein sequence ID" value="MBD2181980.1"/>
    <property type="molecule type" value="Genomic_DNA"/>
</dbReference>
<comment type="caution">
    <text evidence="2">The sequence shown here is derived from an EMBL/GenBank/DDBJ whole genome shotgun (WGS) entry which is preliminary data.</text>
</comment>
<dbReference type="AlphaFoldDB" id="A0A926VE83"/>
<gene>
    <name evidence="2" type="ORF">H6G03_12835</name>
</gene>
<feature type="transmembrane region" description="Helical" evidence="1">
    <location>
        <begin position="70"/>
        <end position="92"/>
    </location>
</feature>
<feature type="transmembrane region" description="Helical" evidence="1">
    <location>
        <begin position="47"/>
        <end position="64"/>
    </location>
</feature>
<reference evidence="2" key="1">
    <citation type="journal article" date="2015" name="ISME J.">
        <title>Draft Genome Sequence of Streptomyces incarnatus NRRL8089, which Produces the Nucleoside Antibiotic Sinefungin.</title>
        <authorList>
            <person name="Oshima K."/>
            <person name="Hattori M."/>
            <person name="Shimizu H."/>
            <person name="Fukuda K."/>
            <person name="Nemoto M."/>
            <person name="Inagaki K."/>
            <person name="Tamura T."/>
        </authorList>
    </citation>
    <scope>NUCLEOTIDE SEQUENCE</scope>
    <source>
        <strain evidence="2">FACHB-1375</strain>
    </source>
</reference>
<evidence type="ECO:0008006" key="4">
    <source>
        <dbReference type="Google" id="ProtNLM"/>
    </source>
</evidence>
<accession>A0A926VE83</accession>
<keyword evidence="1" id="KW-0812">Transmembrane</keyword>
<sequence>MSSHNEDQIERRLRELEAEISIQHIPRTPKPQQPSRWQLAIAKMNKVAKVAVFAATGLISVWVFSTAVSFISIVIGLVITAGVGYVGYKLFLNRDNYR</sequence>
<proteinExistence type="predicted"/>
<organism evidence="2 3">
    <name type="scientific">Aerosakkonema funiforme FACHB-1375</name>
    <dbReference type="NCBI Taxonomy" id="2949571"/>
    <lineage>
        <taxon>Bacteria</taxon>
        <taxon>Bacillati</taxon>
        <taxon>Cyanobacteriota</taxon>
        <taxon>Cyanophyceae</taxon>
        <taxon>Oscillatoriophycideae</taxon>
        <taxon>Aerosakkonematales</taxon>
        <taxon>Aerosakkonemataceae</taxon>
        <taxon>Aerosakkonema</taxon>
    </lineage>
</organism>
<evidence type="ECO:0000313" key="3">
    <source>
        <dbReference type="Proteomes" id="UP000641646"/>
    </source>
</evidence>
<dbReference type="RefSeq" id="WP_190464791.1">
    <property type="nucleotide sequence ID" value="NZ_JACJPW010000029.1"/>
</dbReference>
<evidence type="ECO:0000313" key="2">
    <source>
        <dbReference type="EMBL" id="MBD2181980.1"/>
    </source>
</evidence>
<name>A0A926VE83_9CYAN</name>
<keyword evidence="1" id="KW-1133">Transmembrane helix</keyword>
<evidence type="ECO:0000256" key="1">
    <source>
        <dbReference type="SAM" id="Phobius"/>
    </source>
</evidence>